<dbReference type="NCBIfam" id="NF006886">
    <property type="entry name" value="PRK09376.1"/>
    <property type="match status" value="1"/>
</dbReference>
<evidence type="ECO:0000256" key="6">
    <source>
        <dbReference type="ARBA" id="ARBA00023163"/>
    </source>
</evidence>
<comment type="caution">
    <text evidence="7">Lacks conserved residue(s) required for the propagation of feature annotation.</text>
</comment>
<dbReference type="InterPro" id="IPR000194">
    <property type="entry name" value="ATPase_F1/V1/A1_a/bsu_nucl-bd"/>
</dbReference>
<evidence type="ECO:0000256" key="5">
    <source>
        <dbReference type="ARBA" id="ARBA00023015"/>
    </source>
</evidence>
<dbReference type="Gene3D" id="3.40.50.300">
    <property type="entry name" value="P-loop containing nucleotide triphosphate hydrolases"/>
    <property type="match status" value="1"/>
</dbReference>
<evidence type="ECO:0000313" key="10">
    <source>
        <dbReference type="EMBL" id="MBM3317920.1"/>
    </source>
</evidence>
<dbReference type="SUPFAM" id="SSF52540">
    <property type="entry name" value="P-loop containing nucleoside triphosphate hydrolases"/>
    <property type="match status" value="1"/>
</dbReference>
<dbReference type="PROSITE" id="PS51856">
    <property type="entry name" value="RHO_RNA_BD"/>
    <property type="match status" value="1"/>
</dbReference>
<comment type="similarity">
    <text evidence="7 8">Belongs to the Rho family.</text>
</comment>
<feature type="binding site" evidence="7">
    <location>
        <begin position="116"/>
        <end position="121"/>
    </location>
    <ligand>
        <name>ATP</name>
        <dbReference type="ChEBI" id="CHEBI:30616"/>
    </ligand>
</feature>
<keyword evidence="4 7" id="KW-0694">RNA-binding</keyword>
<dbReference type="Proteomes" id="UP000748308">
    <property type="component" value="Unassembled WGS sequence"/>
</dbReference>
<dbReference type="Gene3D" id="2.40.50.140">
    <property type="entry name" value="Nucleic acid-binding proteins"/>
    <property type="match status" value="1"/>
</dbReference>
<accession>A0A937X9Y3</accession>
<dbReference type="SMART" id="SM00382">
    <property type="entry name" value="AAA"/>
    <property type="match status" value="1"/>
</dbReference>
<comment type="subunit">
    <text evidence="7">Homohexamer. The homohexamer assembles into an open ring structure.</text>
</comment>
<protein>
    <recommendedName>
        <fullName evidence="7">Transcription termination factor Rho</fullName>
        <ecNumber evidence="7">3.6.4.-</ecNumber>
    </recommendedName>
    <alternativeName>
        <fullName evidence="7">ATP-dependent helicase Rho</fullName>
    </alternativeName>
</protein>
<comment type="function">
    <text evidence="7">Facilitates transcription termination by a mechanism that involves Rho binding to the nascent RNA, activation of Rho's RNA-dependent ATPase activity, and release of the mRNA from the DNA template.</text>
</comment>
<dbReference type="GO" id="GO:0016787">
    <property type="term" value="F:hydrolase activity"/>
    <property type="evidence" value="ECO:0007669"/>
    <property type="project" value="UniProtKB-KW"/>
</dbReference>
<feature type="binding site" evidence="7">
    <location>
        <position position="159"/>
    </location>
    <ligand>
        <name>ATP</name>
        <dbReference type="ChEBI" id="CHEBI:30616"/>
    </ligand>
</feature>
<gene>
    <name evidence="7 10" type="primary">rho</name>
    <name evidence="10" type="ORF">FJY75_08700</name>
</gene>
<evidence type="ECO:0000256" key="2">
    <source>
        <dbReference type="ARBA" id="ARBA00022801"/>
    </source>
</evidence>
<dbReference type="GO" id="GO:0004386">
    <property type="term" value="F:helicase activity"/>
    <property type="evidence" value="ECO:0007669"/>
    <property type="project" value="UniProtKB-UniRule"/>
</dbReference>
<evidence type="ECO:0000313" key="11">
    <source>
        <dbReference type="Proteomes" id="UP000748308"/>
    </source>
</evidence>
<dbReference type="GO" id="GO:0006353">
    <property type="term" value="P:DNA-templated transcription termination"/>
    <property type="evidence" value="ECO:0007669"/>
    <property type="project" value="UniProtKB-UniRule"/>
</dbReference>
<proteinExistence type="inferred from homology"/>
<dbReference type="PANTHER" id="PTHR46425:SF1">
    <property type="entry name" value="TRANSCRIPTION TERMINATION FACTOR RHO"/>
    <property type="match status" value="1"/>
</dbReference>
<keyword evidence="7" id="KW-0067">ATP-binding</keyword>
<evidence type="ECO:0000256" key="7">
    <source>
        <dbReference type="HAMAP-Rule" id="MF_01884"/>
    </source>
</evidence>
<dbReference type="Pfam" id="PF00006">
    <property type="entry name" value="ATP-synt_ab"/>
    <property type="match status" value="1"/>
</dbReference>
<dbReference type="InterPro" id="IPR012340">
    <property type="entry name" value="NA-bd_OB-fold"/>
</dbReference>
<keyword evidence="1 7" id="KW-0806">Transcription termination</keyword>
<organism evidence="10 11">
    <name type="scientific">Eiseniibacteriota bacterium</name>
    <dbReference type="NCBI Taxonomy" id="2212470"/>
    <lineage>
        <taxon>Bacteria</taxon>
        <taxon>Candidatus Eiseniibacteriota</taxon>
    </lineage>
</organism>
<evidence type="ECO:0000256" key="3">
    <source>
        <dbReference type="ARBA" id="ARBA00022806"/>
    </source>
</evidence>
<name>A0A937X9Y3_UNCEI</name>
<evidence type="ECO:0000256" key="4">
    <source>
        <dbReference type="ARBA" id="ARBA00022884"/>
    </source>
</evidence>
<dbReference type="AlphaFoldDB" id="A0A937X9Y3"/>
<dbReference type="GO" id="GO:0008186">
    <property type="term" value="F:ATP-dependent activity, acting on RNA"/>
    <property type="evidence" value="ECO:0007669"/>
    <property type="project" value="InterPro"/>
</dbReference>
<sequence length="366" mass="39593">MSDTATGVLKITARRDGELRDPARSFRRGPADARVPGALIRRHRLPEGAEVAGPVQRGRHGPELHAVTAVCGLAPDVFAARTPFDKLTPIDPCDRLHLSKSDDMAMRLVDLLAPIGRGTRGLIVSPPKAGKTTILMAMAKTMRAAEPEAHIIALLIDERPEEVTHFRRGVDVQVLASSKDESPESHIELAEMTLAYVRTLLECGRHVIVLVDSLTRMGRAFNVRGSGTGRTMSGGLEAGVLEVPRRFFGLARNVENGGSVTIIATVLVDTGSRMDELIFQEFKGTGNSEVVLSRSLAEARIFPAIDLPASGTRKEELLYGREELSRVSAIRSALAGRKPDNAMRALLKAMDPYPTNEAFLASIPGE</sequence>
<evidence type="ECO:0000259" key="9">
    <source>
        <dbReference type="PROSITE" id="PS51856"/>
    </source>
</evidence>
<dbReference type="HAMAP" id="MF_01884">
    <property type="entry name" value="Rho"/>
    <property type="match status" value="1"/>
</dbReference>
<dbReference type="EC" id="3.6.4.-" evidence="7"/>
<dbReference type="InterPro" id="IPR004665">
    <property type="entry name" value="Term_rho"/>
</dbReference>
<keyword evidence="2 7" id="KW-0378">Hydrolase</keyword>
<evidence type="ECO:0000256" key="1">
    <source>
        <dbReference type="ARBA" id="ARBA00022472"/>
    </source>
</evidence>
<dbReference type="InterPro" id="IPR003593">
    <property type="entry name" value="AAA+_ATPase"/>
</dbReference>
<dbReference type="GO" id="GO:0005524">
    <property type="term" value="F:ATP binding"/>
    <property type="evidence" value="ECO:0007669"/>
    <property type="project" value="UniProtKB-UniRule"/>
</dbReference>
<dbReference type="EMBL" id="VGIY01000218">
    <property type="protein sequence ID" value="MBM3317920.1"/>
    <property type="molecule type" value="Genomic_DNA"/>
</dbReference>
<evidence type="ECO:0000256" key="8">
    <source>
        <dbReference type="PROSITE-ProRule" id="PRU01203"/>
    </source>
</evidence>
<keyword evidence="6 7" id="KW-0804">Transcription</keyword>
<dbReference type="InterPro" id="IPR027417">
    <property type="entry name" value="P-loop_NTPase"/>
</dbReference>
<reference evidence="10" key="1">
    <citation type="submission" date="2019-03" db="EMBL/GenBank/DDBJ databases">
        <title>Lake Tanganyika Metagenome-Assembled Genomes (MAGs).</title>
        <authorList>
            <person name="Tran P."/>
        </authorList>
    </citation>
    <scope>NUCLEOTIDE SEQUENCE</scope>
    <source>
        <strain evidence="10">M_DeepCast_400m_m2_100</strain>
    </source>
</reference>
<keyword evidence="5 7" id="KW-0805">Transcription regulation</keyword>
<feature type="binding site" evidence="7">
    <location>
        <begin position="128"/>
        <end position="133"/>
    </location>
    <ligand>
        <name>ATP</name>
        <dbReference type="ChEBI" id="CHEBI:30616"/>
    </ligand>
</feature>
<keyword evidence="7" id="KW-0547">Nucleotide-binding</keyword>
<dbReference type="PANTHER" id="PTHR46425">
    <property type="entry name" value="TRANSCRIPTION TERMINATION FACTOR RHO"/>
    <property type="match status" value="1"/>
</dbReference>
<dbReference type="GO" id="GO:0003723">
    <property type="term" value="F:RNA binding"/>
    <property type="evidence" value="ECO:0007669"/>
    <property type="project" value="UniProtKB-UniRule"/>
</dbReference>
<keyword evidence="3 7" id="KW-0347">Helicase</keyword>
<dbReference type="InterPro" id="IPR011113">
    <property type="entry name" value="Rho_RNA-bd"/>
</dbReference>
<feature type="domain" description="Rho RNA-BD" evidence="9">
    <location>
        <begin position="2"/>
        <end position="74"/>
    </location>
</feature>
<comment type="caution">
    <text evidence="10">The sequence shown here is derived from an EMBL/GenBank/DDBJ whole genome shotgun (WGS) entry which is preliminary data.</text>
</comment>